<name>A0A834VCF4_SARSC</name>
<keyword evidence="2 4" id="KW-0808">Transferase</keyword>
<dbReference type="Proteomes" id="UP000070412">
    <property type="component" value="Unassembled WGS sequence"/>
</dbReference>
<feature type="domain" description="DSBA-like thioredoxin" evidence="6">
    <location>
        <begin position="3"/>
        <end position="209"/>
    </location>
</feature>
<accession>A0A834VCF4</accession>
<evidence type="ECO:0000313" key="7">
    <source>
        <dbReference type="EMBL" id="KAF7491656.1"/>
    </source>
</evidence>
<evidence type="ECO:0000256" key="5">
    <source>
        <dbReference type="PIRSR" id="PIRSR006386-1"/>
    </source>
</evidence>
<dbReference type="EMBL" id="WVUK01000058">
    <property type="protein sequence ID" value="KAF7491656.1"/>
    <property type="molecule type" value="Genomic_DNA"/>
</dbReference>
<organism evidence="7">
    <name type="scientific">Sarcoptes scabiei</name>
    <name type="common">Itch mite</name>
    <name type="synonym">Acarus scabiei</name>
    <dbReference type="NCBI Taxonomy" id="52283"/>
    <lineage>
        <taxon>Eukaryota</taxon>
        <taxon>Metazoa</taxon>
        <taxon>Ecdysozoa</taxon>
        <taxon>Arthropoda</taxon>
        <taxon>Chelicerata</taxon>
        <taxon>Arachnida</taxon>
        <taxon>Acari</taxon>
        <taxon>Acariformes</taxon>
        <taxon>Sarcoptiformes</taxon>
        <taxon>Astigmata</taxon>
        <taxon>Psoroptidia</taxon>
        <taxon>Sarcoptoidea</taxon>
        <taxon>Sarcoptidae</taxon>
        <taxon>Sarcoptinae</taxon>
        <taxon>Sarcoptes</taxon>
    </lineage>
</organism>
<gene>
    <name evidence="7" type="ORF">SSS_5514</name>
</gene>
<evidence type="ECO:0000256" key="3">
    <source>
        <dbReference type="ARBA" id="ARBA00047960"/>
    </source>
</evidence>
<proteinExistence type="inferred from homology"/>
<evidence type="ECO:0000313" key="9">
    <source>
        <dbReference type="Proteomes" id="UP000070412"/>
    </source>
</evidence>
<dbReference type="EC" id="2.5.1.18" evidence="4"/>
<dbReference type="InterPro" id="IPR051924">
    <property type="entry name" value="GST_Kappa/NadH"/>
</dbReference>
<dbReference type="Pfam" id="PF01323">
    <property type="entry name" value="DSBA"/>
    <property type="match status" value="1"/>
</dbReference>
<dbReference type="OrthoDB" id="4664297at2759"/>
<dbReference type="GO" id="GO:0004364">
    <property type="term" value="F:glutathione transferase activity"/>
    <property type="evidence" value="ECO:0007669"/>
    <property type="project" value="UniProtKB-UniRule"/>
</dbReference>
<dbReference type="EnsemblMetazoa" id="SSS_5514s_mrna">
    <property type="protein sequence ID" value="KAF7491656.1"/>
    <property type="gene ID" value="SSS_5514"/>
</dbReference>
<evidence type="ECO:0000259" key="6">
    <source>
        <dbReference type="Pfam" id="PF01323"/>
    </source>
</evidence>
<dbReference type="GO" id="GO:0004602">
    <property type="term" value="F:glutathione peroxidase activity"/>
    <property type="evidence" value="ECO:0007669"/>
    <property type="project" value="TreeGrafter"/>
</dbReference>
<comment type="catalytic activity">
    <reaction evidence="3 4">
        <text>RX + glutathione = an S-substituted glutathione + a halide anion + H(+)</text>
        <dbReference type="Rhea" id="RHEA:16437"/>
        <dbReference type="ChEBI" id="CHEBI:15378"/>
        <dbReference type="ChEBI" id="CHEBI:16042"/>
        <dbReference type="ChEBI" id="CHEBI:17792"/>
        <dbReference type="ChEBI" id="CHEBI:57925"/>
        <dbReference type="ChEBI" id="CHEBI:90779"/>
        <dbReference type="EC" id="2.5.1.18"/>
    </reaction>
</comment>
<feature type="active site" description="Nucleophile" evidence="5">
    <location>
        <position position="12"/>
    </location>
</feature>
<dbReference type="AlphaFoldDB" id="A0A834VCF4"/>
<dbReference type="SUPFAM" id="SSF52833">
    <property type="entry name" value="Thioredoxin-like"/>
    <property type="match status" value="1"/>
</dbReference>
<evidence type="ECO:0000256" key="1">
    <source>
        <dbReference type="ARBA" id="ARBA00006494"/>
    </source>
</evidence>
<reference evidence="7" key="2">
    <citation type="submission" date="2020-01" db="EMBL/GenBank/DDBJ databases">
        <authorList>
            <person name="Korhonen P.K.K."/>
            <person name="Guangxu M.G."/>
            <person name="Wang T.W."/>
            <person name="Stroehlein A.J.S."/>
            <person name="Young N.D."/>
            <person name="Ang C.-S.A."/>
            <person name="Fernando D.W.F."/>
            <person name="Lu H.L."/>
            <person name="Taylor S.T."/>
            <person name="Ehtesham M.E.M."/>
            <person name="Najaraj S.H.N."/>
            <person name="Harsha G.H.G."/>
            <person name="Madugundu A.M."/>
            <person name="Renuse S.R."/>
            <person name="Holt D.H."/>
            <person name="Pandey A.P."/>
            <person name="Papenfuss A.P."/>
            <person name="Gasser R.B.G."/>
            <person name="Fischer K.F."/>
        </authorList>
    </citation>
    <scope>NUCLEOTIDE SEQUENCE</scope>
    <source>
        <strain evidence="7">SSS_KF_BRIS2020</strain>
    </source>
</reference>
<dbReference type="PIRSF" id="PIRSF006386">
    <property type="entry name" value="HCCAis_GSTk"/>
    <property type="match status" value="1"/>
</dbReference>
<dbReference type="InterPro" id="IPR036249">
    <property type="entry name" value="Thioredoxin-like_sf"/>
</dbReference>
<dbReference type="GO" id="GO:0006749">
    <property type="term" value="P:glutathione metabolic process"/>
    <property type="evidence" value="ECO:0007669"/>
    <property type="project" value="TreeGrafter"/>
</dbReference>
<dbReference type="PANTHER" id="PTHR42943">
    <property type="entry name" value="GLUTATHIONE S-TRANSFERASE KAPPA"/>
    <property type="match status" value="1"/>
</dbReference>
<keyword evidence="9" id="KW-1185">Reference proteome</keyword>
<dbReference type="GO" id="GO:0005777">
    <property type="term" value="C:peroxisome"/>
    <property type="evidence" value="ECO:0007669"/>
    <property type="project" value="TreeGrafter"/>
</dbReference>
<evidence type="ECO:0000256" key="4">
    <source>
        <dbReference type="PIRNR" id="PIRNR006386"/>
    </source>
</evidence>
<dbReference type="FunFam" id="3.40.30.10:FF:000096">
    <property type="entry name" value="Glutathione S-transferase kappa"/>
    <property type="match status" value="1"/>
</dbReference>
<reference evidence="9" key="1">
    <citation type="journal article" date="2020" name="PLoS Negl. Trop. Dis.">
        <title>High-quality nuclear genome for Sarcoptes scabiei-A critical resource for a neglected parasite.</title>
        <authorList>
            <person name="Korhonen P.K."/>
            <person name="Gasser R.B."/>
            <person name="Ma G."/>
            <person name="Wang T."/>
            <person name="Stroehlein A.J."/>
            <person name="Young N.D."/>
            <person name="Ang C.S."/>
            <person name="Fernando D.D."/>
            <person name="Lu H.C."/>
            <person name="Taylor S."/>
            <person name="Reynolds S.L."/>
            <person name="Mofiz E."/>
            <person name="Najaraj S.H."/>
            <person name="Gowda H."/>
            <person name="Madugundu A."/>
            <person name="Renuse S."/>
            <person name="Holt D."/>
            <person name="Pandey A."/>
            <person name="Papenfuss A.T."/>
            <person name="Fischer K."/>
        </authorList>
    </citation>
    <scope>NUCLEOTIDE SEQUENCE [LARGE SCALE GENOMIC DNA]</scope>
</reference>
<sequence length="213" mass="24792">MTVVEFFFDIISPYSRLQYELLMRKVPHWKSMQLKLTPVSIRAIFEGSSNPSPALNPVKRAYLLRDLEMVHQYHDIPFAIPNDFMKIAIEIGSLKLQHFLAAIQSEIDDETFKRLVGEYFRKFFDPNNPINVFLEDQFKQVAIDMKIDRNLIEKILSRLDSEEIKAKLEENNRIALNLGGFGLPITLVHCDPPQWVFGSDRMHLLAHILHESI</sequence>
<comment type="similarity">
    <text evidence="1 4">Belongs to the GST superfamily. Kappa family.</text>
</comment>
<dbReference type="InterPro" id="IPR001853">
    <property type="entry name" value="DSBA-like_thioredoxin_dom"/>
</dbReference>
<evidence type="ECO:0000313" key="8">
    <source>
        <dbReference type="EnsemblMetazoa" id="KAF7491656.1"/>
    </source>
</evidence>
<evidence type="ECO:0000256" key="2">
    <source>
        <dbReference type="ARBA" id="ARBA00022679"/>
    </source>
</evidence>
<protein>
    <recommendedName>
        <fullName evidence="4">Glutathione S-transferase kappa</fullName>
        <ecNumber evidence="4">2.5.1.18</ecNumber>
    </recommendedName>
</protein>
<dbReference type="PANTHER" id="PTHR42943:SF2">
    <property type="entry name" value="GLUTATHIONE S-TRANSFERASE KAPPA 1"/>
    <property type="match status" value="1"/>
</dbReference>
<dbReference type="GO" id="GO:0005739">
    <property type="term" value="C:mitochondrion"/>
    <property type="evidence" value="ECO:0007669"/>
    <property type="project" value="TreeGrafter"/>
</dbReference>
<reference evidence="8" key="3">
    <citation type="submission" date="2022-06" db="UniProtKB">
        <authorList>
            <consortium name="EnsemblMetazoa"/>
        </authorList>
    </citation>
    <scope>IDENTIFICATION</scope>
</reference>
<dbReference type="Gene3D" id="3.40.30.10">
    <property type="entry name" value="Glutaredoxin"/>
    <property type="match status" value="1"/>
</dbReference>
<dbReference type="InterPro" id="IPR014440">
    <property type="entry name" value="HCCAis_GSTk"/>
</dbReference>